<organism evidence="1 2">
    <name type="scientific">Hymenobacter mucosus</name>
    <dbReference type="NCBI Taxonomy" id="1411120"/>
    <lineage>
        <taxon>Bacteria</taxon>
        <taxon>Pseudomonadati</taxon>
        <taxon>Bacteroidota</taxon>
        <taxon>Cytophagia</taxon>
        <taxon>Cytophagales</taxon>
        <taxon>Hymenobacteraceae</taxon>
        <taxon>Hymenobacter</taxon>
    </lineage>
</organism>
<name>A0A239AQS5_9BACT</name>
<keyword evidence="2" id="KW-1185">Reference proteome</keyword>
<gene>
    <name evidence="1" type="ORF">SAMN06269173_11444</name>
</gene>
<dbReference type="RefSeq" id="WP_089334137.1">
    <property type="nucleotide sequence ID" value="NZ_FZNS01000014.1"/>
</dbReference>
<proteinExistence type="predicted"/>
<reference evidence="2" key="1">
    <citation type="submission" date="2017-06" db="EMBL/GenBank/DDBJ databases">
        <authorList>
            <person name="Varghese N."/>
            <person name="Submissions S."/>
        </authorList>
    </citation>
    <scope>NUCLEOTIDE SEQUENCE [LARGE SCALE GENOMIC DNA]</scope>
    <source>
        <strain evidence="2">DSM 28041</strain>
    </source>
</reference>
<evidence type="ECO:0000313" key="2">
    <source>
        <dbReference type="Proteomes" id="UP000198310"/>
    </source>
</evidence>
<evidence type="ECO:0000313" key="1">
    <source>
        <dbReference type="EMBL" id="SNR97662.1"/>
    </source>
</evidence>
<dbReference type="EMBL" id="FZNS01000014">
    <property type="protein sequence ID" value="SNR97662.1"/>
    <property type="molecule type" value="Genomic_DNA"/>
</dbReference>
<dbReference type="AlphaFoldDB" id="A0A239AQS5"/>
<sequence>MKHNVASLYHQAKHLYFFGFLLFAAGSCTQQQAEHATTIAPAPTIPFQPVSYQLTRLDNASFLDSLRTLPRADSTLIKHIMTGSADFDRATIYYRYRTFALGLNRAEVVAAISDFDGISGKLHLLLFTPENRWLTNVVLAFHYDGAGAIDEFTSVQQTSSTFRQQTVASEMIEKPDTKAGKDFEWLVGTKTAHYMLQFANNRFTKRQLDSTYVITSYKE</sequence>
<protein>
    <submittedName>
        <fullName evidence="1">Uncharacterized protein</fullName>
    </submittedName>
</protein>
<dbReference type="PROSITE" id="PS51257">
    <property type="entry name" value="PROKAR_LIPOPROTEIN"/>
    <property type="match status" value="1"/>
</dbReference>
<accession>A0A239AQS5</accession>
<dbReference type="Proteomes" id="UP000198310">
    <property type="component" value="Unassembled WGS sequence"/>
</dbReference>